<evidence type="ECO:0000313" key="1">
    <source>
        <dbReference type="EMBL" id="KAI0092827.1"/>
    </source>
</evidence>
<keyword evidence="2" id="KW-1185">Reference proteome</keyword>
<dbReference type="Proteomes" id="UP001055072">
    <property type="component" value="Unassembled WGS sequence"/>
</dbReference>
<proteinExistence type="predicted"/>
<gene>
    <name evidence="1" type="ORF">BDY19DRAFT_509033</name>
</gene>
<dbReference type="EMBL" id="MU274903">
    <property type="protein sequence ID" value="KAI0092827.1"/>
    <property type="molecule type" value="Genomic_DNA"/>
</dbReference>
<name>A0ACB8UEK3_9APHY</name>
<comment type="caution">
    <text evidence="1">The sequence shown here is derived from an EMBL/GenBank/DDBJ whole genome shotgun (WGS) entry which is preliminary data.</text>
</comment>
<protein>
    <submittedName>
        <fullName evidence="1">Uncharacterized protein</fullName>
    </submittedName>
</protein>
<reference evidence="1" key="1">
    <citation type="journal article" date="2021" name="Environ. Microbiol.">
        <title>Gene family expansions and transcriptome signatures uncover fungal adaptations to wood decay.</title>
        <authorList>
            <person name="Hage H."/>
            <person name="Miyauchi S."/>
            <person name="Viragh M."/>
            <person name="Drula E."/>
            <person name="Min B."/>
            <person name="Chaduli D."/>
            <person name="Navarro D."/>
            <person name="Favel A."/>
            <person name="Norest M."/>
            <person name="Lesage-Meessen L."/>
            <person name="Balint B."/>
            <person name="Merenyi Z."/>
            <person name="de Eugenio L."/>
            <person name="Morin E."/>
            <person name="Martinez A.T."/>
            <person name="Baldrian P."/>
            <person name="Stursova M."/>
            <person name="Martinez M.J."/>
            <person name="Novotny C."/>
            <person name="Magnuson J.K."/>
            <person name="Spatafora J.W."/>
            <person name="Maurice S."/>
            <person name="Pangilinan J."/>
            <person name="Andreopoulos W."/>
            <person name="LaButti K."/>
            <person name="Hundley H."/>
            <person name="Na H."/>
            <person name="Kuo A."/>
            <person name="Barry K."/>
            <person name="Lipzen A."/>
            <person name="Henrissat B."/>
            <person name="Riley R."/>
            <person name="Ahrendt S."/>
            <person name="Nagy L.G."/>
            <person name="Grigoriev I.V."/>
            <person name="Martin F."/>
            <person name="Rosso M.N."/>
        </authorList>
    </citation>
    <scope>NUCLEOTIDE SEQUENCE</scope>
    <source>
        <strain evidence="1">CBS 384.51</strain>
    </source>
</reference>
<organism evidence="1 2">
    <name type="scientific">Irpex rosettiformis</name>
    <dbReference type="NCBI Taxonomy" id="378272"/>
    <lineage>
        <taxon>Eukaryota</taxon>
        <taxon>Fungi</taxon>
        <taxon>Dikarya</taxon>
        <taxon>Basidiomycota</taxon>
        <taxon>Agaricomycotina</taxon>
        <taxon>Agaricomycetes</taxon>
        <taxon>Polyporales</taxon>
        <taxon>Irpicaceae</taxon>
        <taxon>Irpex</taxon>
    </lineage>
</organism>
<sequence>MAFAATPSRKPYITTTDLREPIGYNITHDNGAIAMVYASSSELYPDPPAYRLGIDIMLLRLPKRVTYAEFVESVGDQLTAYERTLLQPQESLEETEALRRFYLIWTLKEAYTKALGLGLGFDFRRIEYDVLRDAVRIDNVVPNGWQFVRFDLQREQETYVGVVAQFVGEDKTVSSAGVVEHRQLGDWIEVYDPATFMKKAIDTLKV</sequence>
<evidence type="ECO:0000313" key="2">
    <source>
        <dbReference type="Proteomes" id="UP001055072"/>
    </source>
</evidence>
<accession>A0ACB8UEK3</accession>